<dbReference type="SUPFAM" id="SSF53822">
    <property type="entry name" value="Periplasmic binding protein-like I"/>
    <property type="match status" value="1"/>
</dbReference>
<evidence type="ECO:0000256" key="2">
    <source>
        <dbReference type="ARBA" id="ARBA00022448"/>
    </source>
</evidence>
<proteinExistence type="inferred from homology"/>
<feature type="signal peptide" evidence="5">
    <location>
        <begin position="1"/>
        <end position="31"/>
    </location>
</feature>
<gene>
    <name evidence="7" type="ORF">J1M35_18105</name>
</gene>
<organism evidence="7 8">
    <name type="scientific">Ottowia testudinis</name>
    <dbReference type="NCBI Taxonomy" id="2816950"/>
    <lineage>
        <taxon>Bacteria</taxon>
        <taxon>Pseudomonadati</taxon>
        <taxon>Pseudomonadota</taxon>
        <taxon>Betaproteobacteria</taxon>
        <taxon>Burkholderiales</taxon>
        <taxon>Comamonadaceae</taxon>
        <taxon>Ottowia</taxon>
    </lineage>
</organism>
<accession>A0A975CK58</accession>
<dbReference type="PRINTS" id="PR00337">
    <property type="entry name" value="LEUILEVALBP"/>
</dbReference>
<keyword evidence="8" id="KW-1185">Reference proteome</keyword>
<dbReference type="KEGG" id="otd:J1M35_18105"/>
<keyword evidence="4" id="KW-0029">Amino-acid transport</keyword>
<protein>
    <submittedName>
        <fullName evidence="7">ABC transporter substrate-binding protein</fullName>
    </submittedName>
</protein>
<evidence type="ECO:0000256" key="4">
    <source>
        <dbReference type="ARBA" id="ARBA00022970"/>
    </source>
</evidence>
<dbReference type="AlphaFoldDB" id="A0A975CK58"/>
<dbReference type="InterPro" id="IPR000709">
    <property type="entry name" value="Leu_Ile_Val-bd"/>
</dbReference>
<evidence type="ECO:0000256" key="5">
    <source>
        <dbReference type="SAM" id="SignalP"/>
    </source>
</evidence>
<dbReference type="Proteomes" id="UP000663903">
    <property type="component" value="Chromosome"/>
</dbReference>
<dbReference type="InterPro" id="IPR028082">
    <property type="entry name" value="Peripla_BP_I"/>
</dbReference>
<dbReference type="Pfam" id="PF13458">
    <property type="entry name" value="Peripla_BP_6"/>
    <property type="match status" value="1"/>
</dbReference>
<keyword evidence="3 5" id="KW-0732">Signal</keyword>
<evidence type="ECO:0000313" key="7">
    <source>
        <dbReference type="EMBL" id="QTD44938.1"/>
    </source>
</evidence>
<keyword evidence="2" id="KW-0813">Transport</keyword>
<evidence type="ECO:0000313" key="8">
    <source>
        <dbReference type="Proteomes" id="UP000663903"/>
    </source>
</evidence>
<dbReference type="RefSeq" id="WP_208008660.1">
    <property type="nucleotide sequence ID" value="NZ_CP071796.1"/>
</dbReference>
<evidence type="ECO:0000256" key="1">
    <source>
        <dbReference type="ARBA" id="ARBA00010062"/>
    </source>
</evidence>
<dbReference type="PANTHER" id="PTHR47235:SF1">
    <property type="entry name" value="BLR6548 PROTEIN"/>
    <property type="match status" value="1"/>
</dbReference>
<dbReference type="CDD" id="cd06326">
    <property type="entry name" value="PBP1_ABC_ligand_binding-like"/>
    <property type="match status" value="1"/>
</dbReference>
<dbReference type="EMBL" id="CP071796">
    <property type="protein sequence ID" value="QTD44938.1"/>
    <property type="molecule type" value="Genomic_DNA"/>
</dbReference>
<reference evidence="7" key="1">
    <citation type="submission" date="2021-03" db="EMBL/GenBank/DDBJ databases">
        <title>Ottowia sp. 27C isolated from the cloaca of a Giant Asian pond turtle (Heosemys grandis).</title>
        <authorList>
            <person name="Spergser J."/>
            <person name="Busse H.-J."/>
        </authorList>
    </citation>
    <scope>NUCLEOTIDE SEQUENCE</scope>
    <source>
        <strain evidence="7">27C</strain>
    </source>
</reference>
<feature type="chain" id="PRO_5037800070" evidence="5">
    <location>
        <begin position="32"/>
        <end position="384"/>
    </location>
</feature>
<sequence length="384" mass="40365">MHPQAQRAFTPTISRRQLVLTMAALPLAARAQGGALRIGQSTAMTGALGDLGSAMHHGARAAFAAINAAGGVNGRTIDLVVEDDGYDAKRAVANVDKFLADGSIFALFNCMGTPAIAAMLPKVKASGVPFFAPFTGAMVARDKDARNVLNIRASYPEEAAKLVYHLATIGIARIGVAYQDNAFGKEVYDGAKAAIEKYKLTETTALAVEGSPASIDAAVDKLLQADIKALVVGLAGKPLTDFVKAVRAKRRGLPLYALSVLSSAATIKTLGDDATGITVSQVMPLPSGASVLPIVREFMRDWQAAKVELEPSHLALEGYIDARVFAEVLRRSGASPTRASFIDAAYNLKQLNLGGFDVGFTSPGDNASRFVELTMIGRGGKFVK</sequence>
<name>A0A975CK58_9BURK</name>
<dbReference type="PANTHER" id="PTHR47235">
    <property type="entry name" value="BLR6548 PROTEIN"/>
    <property type="match status" value="1"/>
</dbReference>
<dbReference type="InterPro" id="IPR028081">
    <property type="entry name" value="Leu-bd"/>
</dbReference>
<dbReference type="Gene3D" id="3.40.50.2300">
    <property type="match status" value="2"/>
</dbReference>
<evidence type="ECO:0000256" key="3">
    <source>
        <dbReference type="ARBA" id="ARBA00022729"/>
    </source>
</evidence>
<dbReference type="GO" id="GO:0006865">
    <property type="term" value="P:amino acid transport"/>
    <property type="evidence" value="ECO:0007669"/>
    <property type="project" value="UniProtKB-KW"/>
</dbReference>
<feature type="domain" description="Leucine-binding protein" evidence="6">
    <location>
        <begin position="36"/>
        <end position="369"/>
    </location>
</feature>
<comment type="similarity">
    <text evidence="1">Belongs to the leucine-binding protein family.</text>
</comment>
<evidence type="ECO:0000259" key="6">
    <source>
        <dbReference type="Pfam" id="PF13458"/>
    </source>
</evidence>